<reference evidence="1" key="1">
    <citation type="submission" date="2021-06" db="EMBL/GenBank/DDBJ databases">
        <authorList>
            <person name="Kallberg Y."/>
            <person name="Tangrot J."/>
            <person name="Rosling A."/>
        </authorList>
    </citation>
    <scope>NUCLEOTIDE SEQUENCE</scope>
    <source>
        <strain evidence="1">MA453B</strain>
    </source>
</reference>
<dbReference type="OrthoDB" id="2445412at2759"/>
<sequence>MSTISNISNIKAKVAYYCEKVTNKNTKLNENKYKANSVKQAIDAISCYLFHNSSI</sequence>
<dbReference type="EMBL" id="CAJVPY010000713">
    <property type="protein sequence ID" value="CAG8488418.1"/>
    <property type="molecule type" value="Genomic_DNA"/>
</dbReference>
<evidence type="ECO:0000313" key="1">
    <source>
        <dbReference type="EMBL" id="CAG8488418.1"/>
    </source>
</evidence>
<dbReference type="AlphaFoldDB" id="A0A9N8WNJ0"/>
<accession>A0A9N8WNJ0</accession>
<protein>
    <submittedName>
        <fullName evidence="1">16126_t:CDS:1</fullName>
    </submittedName>
</protein>
<name>A0A9N8WNJ0_9GLOM</name>
<gene>
    <name evidence="1" type="ORF">DERYTH_LOCUS2287</name>
</gene>
<keyword evidence="2" id="KW-1185">Reference proteome</keyword>
<dbReference type="Proteomes" id="UP000789405">
    <property type="component" value="Unassembled WGS sequence"/>
</dbReference>
<evidence type="ECO:0000313" key="2">
    <source>
        <dbReference type="Proteomes" id="UP000789405"/>
    </source>
</evidence>
<comment type="caution">
    <text evidence="1">The sequence shown here is derived from an EMBL/GenBank/DDBJ whole genome shotgun (WGS) entry which is preliminary data.</text>
</comment>
<proteinExistence type="predicted"/>
<organism evidence="1 2">
    <name type="scientific">Dentiscutata erythropus</name>
    <dbReference type="NCBI Taxonomy" id="1348616"/>
    <lineage>
        <taxon>Eukaryota</taxon>
        <taxon>Fungi</taxon>
        <taxon>Fungi incertae sedis</taxon>
        <taxon>Mucoromycota</taxon>
        <taxon>Glomeromycotina</taxon>
        <taxon>Glomeromycetes</taxon>
        <taxon>Diversisporales</taxon>
        <taxon>Gigasporaceae</taxon>
        <taxon>Dentiscutata</taxon>
    </lineage>
</organism>